<accession>A0ABP6KZL9</accession>
<proteinExistence type="predicted"/>
<gene>
    <name evidence="1" type="ORF">GCM10017559_57140</name>
</gene>
<evidence type="ECO:0000313" key="1">
    <source>
        <dbReference type="EMBL" id="GAA3024237.1"/>
    </source>
</evidence>
<dbReference type="Proteomes" id="UP001499930">
    <property type="component" value="Unassembled WGS sequence"/>
</dbReference>
<comment type="caution">
    <text evidence="1">The sequence shown here is derived from an EMBL/GenBank/DDBJ whole genome shotgun (WGS) entry which is preliminary data.</text>
</comment>
<reference evidence="2" key="1">
    <citation type="journal article" date="2019" name="Int. J. Syst. Evol. Microbiol.">
        <title>The Global Catalogue of Microorganisms (GCM) 10K type strain sequencing project: providing services to taxonomists for standard genome sequencing and annotation.</title>
        <authorList>
            <consortium name="The Broad Institute Genomics Platform"/>
            <consortium name="The Broad Institute Genome Sequencing Center for Infectious Disease"/>
            <person name="Wu L."/>
            <person name="Ma J."/>
        </authorList>
    </citation>
    <scope>NUCLEOTIDE SEQUENCE [LARGE SCALE GENOMIC DNA]</scope>
    <source>
        <strain evidence="2">JCM 3106</strain>
    </source>
</reference>
<evidence type="ECO:0000313" key="2">
    <source>
        <dbReference type="Proteomes" id="UP001499930"/>
    </source>
</evidence>
<evidence type="ECO:0008006" key="3">
    <source>
        <dbReference type="Google" id="ProtNLM"/>
    </source>
</evidence>
<name>A0ABP6KZL9_9ACTN</name>
<keyword evidence="2" id="KW-1185">Reference proteome</keyword>
<organism evidence="1 2">
    <name type="scientific">Streptosporangium longisporum</name>
    <dbReference type="NCBI Taxonomy" id="46187"/>
    <lineage>
        <taxon>Bacteria</taxon>
        <taxon>Bacillati</taxon>
        <taxon>Actinomycetota</taxon>
        <taxon>Actinomycetes</taxon>
        <taxon>Streptosporangiales</taxon>
        <taxon>Streptosporangiaceae</taxon>
        <taxon>Streptosporangium</taxon>
    </lineage>
</organism>
<sequence length="120" mass="12928">MFLLLAVLATAFIVGFTWVIQVKRCTIRAVPFLDDSVALSARPAVDGPTIAEAARTVTTVPRRTRWLLFTCFLVLGPRAGAGEGIDALARLTIPAPVARTGNARAVSPACFRHETPRRSL</sequence>
<protein>
    <recommendedName>
        <fullName evidence="3">Secreted protein</fullName>
    </recommendedName>
</protein>
<dbReference type="EMBL" id="BAAAWD010000015">
    <property type="protein sequence ID" value="GAA3024237.1"/>
    <property type="molecule type" value="Genomic_DNA"/>
</dbReference>